<comment type="caution">
    <text evidence="1">The sequence shown here is derived from an EMBL/GenBank/DDBJ whole genome shotgun (WGS) entry which is preliminary data.</text>
</comment>
<keyword evidence="2" id="KW-1185">Reference proteome</keyword>
<organism evidence="1 2">
    <name type="scientific">Favolaschia claudopus</name>
    <dbReference type="NCBI Taxonomy" id="2862362"/>
    <lineage>
        <taxon>Eukaryota</taxon>
        <taxon>Fungi</taxon>
        <taxon>Dikarya</taxon>
        <taxon>Basidiomycota</taxon>
        <taxon>Agaricomycotina</taxon>
        <taxon>Agaricomycetes</taxon>
        <taxon>Agaricomycetidae</taxon>
        <taxon>Agaricales</taxon>
        <taxon>Marasmiineae</taxon>
        <taxon>Mycenaceae</taxon>
        <taxon>Favolaschia</taxon>
    </lineage>
</organism>
<dbReference type="Proteomes" id="UP001362999">
    <property type="component" value="Unassembled WGS sequence"/>
</dbReference>
<evidence type="ECO:0000313" key="2">
    <source>
        <dbReference type="Proteomes" id="UP001362999"/>
    </source>
</evidence>
<dbReference type="AlphaFoldDB" id="A0AAW0AH71"/>
<accession>A0AAW0AH71</accession>
<sequence>MLSARPHSSDEQGDEYLVAVRRKHFVLHRVQLTIVCWLKDSRRLIRLRLRHQSPSGEPQTRHRHTHIYSLGAFIGKVVGAKKVALVGQSSGAVMIRIPGRTILSNTLRNIEFVVAVANCVYSLFSSDQSLSDSTSLSSLTMPIVGNIAVCSSWPSYGLVDARRDGGEGGSRGNG</sequence>
<proteinExistence type="predicted"/>
<gene>
    <name evidence="1" type="ORF">R3P38DRAFT_2790628</name>
</gene>
<protein>
    <submittedName>
        <fullName evidence="1">Uncharacterized protein</fullName>
    </submittedName>
</protein>
<dbReference type="EMBL" id="JAWWNJ010000065">
    <property type="protein sequence ID" value="KAK7012367.1"/>
    <property type="molecule type" value="Genomic_DNA"/>
</dbReference>
<reference evidence="1 2" key="1">
    <citation type="journal article" date="2024" name="J Genomics">
        <title>Draft genome sequencing and assembly of Favolaschia claudopus CIRM-BRFM 2984 isolated from oak limbs.</title>
        <authorList>
            <person name="Navarro D."/>
            <person name="Drula E."/>
            <person name="Chaduli D."/>
            <person name="Cazenave R."/>
            <person name="Ahrendt S."/>
            <person name="Wang J."/>
            <person name="Lipzen A."/>
            <person name="Daum C."/>
            <person name="Barry K."/>
            <person name="Grigoriev I.V."/>
            <person name="Favel A."/>
            <person name="Rosso M.N."/>
            <person name="Martin F."/>
        </authorList>
    </citation>
    <scope>NUCLEOTIDE SEQUENCE [LARGE SCALE GENOMIC DNA]</scope>
    <source>
        <strain evidence="1 2">CIRM-BRFM 2984</strain>
    </source>
</reference>
<evidence type="ECO:0000313" key="1">
    <source>
        <dbReference type="EMBL" id="KAK7012367.1"/>
    </source>
</evidence>
<name>A0AAW0AH71_9AGAR</name>